<dbReference type="EMBL" id="JBHFEH010000046">
    <property type="protein sequence ID" value="KAL2050561.1"/>
    <property type="molecule type" value="Genomic_DNA"/>
</dbReference>
<dbReference type="PANTHER" id="PTHR28074:SF1">
    <property type="entry name" value="ATP SYNTHASE SUBUNIT K, MITOCHONDRIAL"/>
    <property type="match status" value="1"/>
</dbReference>
<proteinExistence type="predicted"/>
<evidence type="ECO:0000256" key="3">
    <source>
        <dbReference type="ARBA" id="ARBA00023136"/>
    </source>
</evidence>
<comment type="caution">
    <text evidence="5">The sequence shown here is derived from an EMBL/GenBank/DDBJ whole genome shotgun (WGS) entry which is preliminary data.</text>
</comment>
<name>A0ABR4AY33_9LECA</name>
<keyword evidence="3 4" id="KW-0472">Membrane</keyword>
<evidence type="ECO:0000313" key="6">
    <source>
        <dbReference type="Proteomes" id="UP001590951"/>
    </source>
</evidence>
<dbReference type="Pfam" id="PF11022">
    <property type="entry name" value="ATP19"/>
    <property type="match status" value="1"/>
</dbReference>
<reference evidence="5 6" key="1">
    <citation type="submission" date="2024-09" db="EMBL/GenBank/DDBJ databases">
        <title>Rethinking Asexuality: The Enigmatic Case of Functional Sexual Genes in Lepraria (Stereocaulaceae).</title>
        <authorList>
            <person name="Doellman M."/>
            <person name="Sun Y."/>
            <person name="Barcenas-Pena A."/>
            <person name="Lumbsch H.T."/>
            <person name="Grewe F."/>
        </authorList>
    </citation>
    <scope>NUCLEOTIDE SEQUENCE [LARGE SCALE GENOMIC DNA]</scope>
    <source>
        <strain evidence="5 6">Grewe 0041</strain>
    </source>
</reference>
<evidence type="ECO:0000256" key="1">
    <source>
        <dbReference type="ARBA" id="ARBA00004325"/>
    </source>
</evidence>
<organism evidence="5 6">
    <name type="scientific">Lepraria finkii</name>
    <dbReference type="NCBI Taxonomy" id="1340010"/>
    <lineage>
        <taxon>Eukaryota</taxon>
        <taxon>Fungi</taxon>
        <taxon>Dikarya</taxon>
        <taxon>Ascomycota</taxon>
        <taxon>Pezizomycotina</taxon>
        <taxon>Lecanoromycetes</taxon>
        <taxon>OSLEUM clade</taxon>
        <taxon>Lecanoromycetidae</taxon>
        <taxon>Lecanorales</taxon>
        <taxon>Lecanorineae</taxon>
        <taxon>Stereocaulaceae</taxon>
        <taxon>Lepraria</taxon>
    </lineage>
</organism>
<dbReference type="InterPro" id="IPR021278">
    <property type="entry name" value="ATP19"/>
</dbReference>
<accession>A0ABR4AY33</accession>
<feature type="transmembrane region" description="Helical" evidence="4">
    <location>
        <begin position="12"/>
        <end position="34"/>
    </location>
</feature>
<dbReference type="Proteomes" id="UP001590951">
    <property type="component" value="Unassembled WGS sequence"/>
</dbReference>
<sequence length="73" mass="7945">MVAQYTVFGRQVGSHVLAMLTLGTTAAGSTWALAGKEKAKEQGPPINAQSNEEEQFIQEFIKNAQAEEQKAKH</sequence>
<protein>
    <submittedName>
        <fullName evidence="5">Uncharacterized protein</fullName>
    </submittedName>
</protein>
<keyword evidence="6" id="KW-1185">Reference proteome</keyword>
<keyword evidence="4" id="KW-0812">Transmembrane</keyword>
<evidence type="ECO:0000256" key="2">
    <source>
        <dbReference type="ARBA" id="ARBA00023128"/>
    </source>
</evidence>
<evidence type="ECO:0000256" key="4">
    <source>
        <dbReference type="SAM" id="Phobius"/>
    </source>
</evidence>
<gene>
    <name evidence="5" type="ORF">ABVK25_009231</name>
</gene>
<keyword evidence="2" id="KW-0496">Mitochondrion</keyword>
<dbReference type="PANTHER" id="PTHR28074">
    <property type="entry name" value="ATP SYNTHASE SUBUNIT K, MITOCHONDRIAL"/>
    <property type="match status" value="1"/>
</dbReference>
<comment type="subcellular location">
    <subcellularLocation>
        <location evidence="1">Mitochondrion membrane</location>
    </subcellularLocation>
</comment>
<evidence type="ECO:0000313" key="5">
    <source>
        <dbReference type="EMBL" id="KAL2050561.1"/>
    </source>
</evidence>
<keyword evidence="4" id="KW-1133">Transmembrane helix</keyword>